<evidence type="ECO:0000256" key="8">
    <source>
        <dbReference type="SAM" id="Phobius"/>
    </source>
</evidence>
<gene>
    <name evidence="10" type="ORF">U472_07810</name>
</gene>
<evidence type="ECO:0000313" key="11">
    <source>
        <dbReference type="Proteomes" id="UP000093514"/>
    </source>
</evidence>
<evidence type="ECO:0000256" key="2">
    <source>
        <dbReference type="ARBA" id="ARBA00022475"/>
    </source>
</evidence>
<dbReference type="PANTHER" id="PTHR34390:SF1">
    <property type="entry name" value="SUCCINATE TRANSPORTER SUBUNIT YJJB-RELATED"/>
    <property type="match status" value="1"/>
</dbReference>
<keyword evidence="5 8" id="KW-1133">Transmembrane helix</keyword>
<evidence type="ECO:0000259" key="9">
    <source>
        <dbReference type="Pfam" id="PF12821"/>
    </source>
</evidence>
<proteinExistence type="inferred from homology"/>
<dbReference type="GO" id="GO:0005886">
    <property type="term" value="C:plasma membrane"/>
    <property type="evidence" value="ECO:0007669"/>
    <property type="project" value="UniProtKB-SubCell"/>
</dbReference>
<keyword evidence="11" id="KW-1185">Reference proteome</keyword>
<dbReference type="OrthoDB" id="9810047at2"/>
<name>A0A1C0AAP7_9FIRM</name>
<feature type="transmembrane region" description="Helical" evidence="8">
    <location>
        <begin position="116"/>
        <end position="139"/>
    </location>
</feature>
<keyword evidence="6 8" id="KW-0472">Membrane</keyword>
<dbReference type="GO" id="GO:0015744">
    <property type="term" value="P:succinate transport"/>
    <property type="evidence" value="ECO:0007669"/>
    <property type="project" value="TreeGrafter"/>
</dbReference>
<dbReference type="InterPro" id="IPR024528">
    <property type="entry name" value="ThrE_2"/>
</dbReference>
<dbReference type="Pfam" id="PF12821">
    <property type="entry name" value="ThrE_2"/>
    <property type="match status" value="1"/>
</dbReference>
<evidence type="ECO:0000256" key="6">
    <source>
        <dbReference type="ARBA" id="ARBA00023136"/>
    </source>
</evidence>
<comment type="subcellular location">
    <subcellularLocation>
        <location evidence="1">Cell membrane</location>
        <topology evidence="1">Multi-pass membrane protein</topology>
    </subcellularLocation>
</comment>
<evidence type="ECO:0000256" key="4">
    <source>
        <dbReference type="ARBA" id="ARBA00022692"/>
    </source>
</evidence>
<dbReference type="InterPro" id="IPR050539">
    <property type="entry name" value="ThrE_Dicarb/AminoAcid_Exp"/>
</dbReference>
<evidence type="ECO:0000256" key="7">
    <source>
        <dbReference type="ARBA" id="ARBA00034125"/>
    </source>
</evidence>
<accession>A0A1C0AAP7</accession>
<feature type="transmembrane region" description="Helical" evidence="8">
    <location>
        <begin position="6"/>
        <end position="21"/>
    </location>
</feature>
<organism evidence="10 11">
    <name type="scientific">Orenia metallireducens</name>
    <dbReference type="NCBI Taxonomy" id="1413210"/>
    <lineage>
        <taxon>Bacteria</taxon>
        <taxon>Bacillati</taxon>
        <taxon>Bacillota</taxon>
        <taxon>Clostridia</taxon>
        <taxon>Halanaerobiales</taxon>
        <taxon>Halobacteroidaceae</taxon>
        <taxon>Orenia</taxon>
    </lineage>
</organism>
<reference evidence="10 11" key="2">
    <citation type="submission" date="2016-08" db="EMBL/GenBank/DDBJ databases">
        <title>Orenia metallireducens sp. nov. strain Z6, a Novel Metal-reducing Firmicute from the Deep Subsurface.</title>
        <authorList>
            <person name="Maxim B.I."/>
            <person name="Kenneth K."/>
            <person name="Flynn T.M."/>
            <person name="Oloughlin E.J."/>
            <person name="Locke R.A."/>
            <person name="Weber J.R."/>
            <person name="Egan S.M."/>
            <person name="Mackie R.I."/>
            <person name="Cann I.K."/>
        </authorList>
    </citation>
    <scope>NUCLEOTIDE SEQUENCE [LARGE SCALE GENOMIC DNA]</scope>
    <source>
        <strain evidence="10 11">Z6</strain>
    </source>
</reference>
<keyword evidence="4 8" id="KW-0812">Transmembrane</keyword>
<comment type="caution">
    <text evidence="10">The sequence shown here is derived from an EMBL/GenBank/DDBJ whole genome shotgun (WGS) entry which is preliminary data.</text>
</comment>
<feature type="transmembrane region" description="Helical" evidence="8">
    <location>
        <begin position="79"/>
        <end position="104"/>
    </location>
</feature>
<dbReference type="RefSeq" id="WP_068717153.1">
    <property type="nucleotide sequence ID" value="NZ_LWDV01000008.1"/>
</dbReference>
<reference evidence="11" key="1">
    <citation type="submission" date="2016-07" db="EMBL/GenBank/DDBJ databases">
        <authorList>
            <person name="Florea S."/>
            <person name="Webb J.S."/>
            <person name="Jaromczyk J."/>
            <person name="Schardl C.L."/>
        </authorList>
    </citation>
    <scope>NUCLEOTIDE SEQUENCE [LARGE SCALE GENOMIC DNA]</scope>
    <source>
        <strain evidence="11">Z6</strain>
    </source>
</reference>
<keyword evidence="3" id="KW-0997">Cell inner membrane</keyword>
<feature type="domain" description="Threonine/Serine exporter ThrE" evidence="9">
    <location>
        <begin position="7"/>
        <end position="132"/>
    </location>
</feature>
<evidence type="ECO:0000313" key="10">
    <source>
        <dbReference type="EMBL" id="OCL27356.1"/>
    </source>
</evidence>
<evidence type="ECO:0000256" key="1">
    <source>
        <dbReference type="ARBA" id="ARBA00004651"/>
    </source>
</evidence>
<feature type="transmembrane region" description="Helical" evidence="8">
    <location>
        <begin position="28"/>
        <end position="45"/>
    </location>
</feature>
<evidence type="ECO:0000256" key="5">
    <source>
        <dbReference type="ARBA" id="ARBA00022989"/>
    </source>
</evidence>
<dbReference type="AlphaFoldDB" id="A0A1C0AAP7"/>
<keyword evidence="2" id="KW-1003">Cell membrane</keyword>
<dbReference type="PANTHER" id="PTHR34390">
    <property type="entry name" value="UPF0442 PROTEIN YJJB-RELATED"/>
    <property type="match status" value="1"/>
</dbReference>
<sequence>MNIILELLASFITVITFGSIFQAPKKSLWLLGLTGTICWGSFIILEQLTSYNVVISSFIASIIVGICSEIFARIMKIPVTIFVIAGIIPLVPGIPAYNTMLFILQGEYIKGLEKGINTLMIAGAIAFATAIVGAGARYYKEFKRKINS</sequence>
<dbReference type="EMBL" id="LWDV01000008">
    <property type="protein sequence ID" value="OCL27356.1"/>
    <property type="molecule type" value="Genomic_DNA"/>
</dbReference>
<feature type="transmembrane region" description="Helical" evidence="8">
    <location>
        <begin position="51"/>
        <end position="72"/>
    </location>
</feature>
<comment type="similarity">
    <text evidence="7">Belongs to the ThrE exporter (TC 2.A.79) family.</text>
</comment>
<dbReference type="Proteomes" id="UP000093514">
    <property type="component" value="Unassembled WGS sequence"/>
</dbReference>
<protein>
    <recommendedName>
        <fullName evidence="9">Threonine/Serine exporter ThrE domain-containing protein</fullName>
    </recommendedName>
</protein>
<evidence type="ECO:0000256" key="3">
    <source>
        <dbReference type="ARBA" id="ARBA00022519"/>
    </source>
</evidence>